<organism evidence="1 2">
    <name type="scientific">Dialister invisus DSM 15470</name>
    <dbReference type="NCBI Taxonomy" id="592028"/>
    <lineage>
        <taxon>Bacteria</taxon>
        <taxon>Bacillati</taxon>
        <taxon>Bacillota</taxon>
        <taxon>Negativicutes</taxon>
        <taxon>Veillonellales</taxon>
        <taxon>Veillonellaceae</taxon>
        <taxon>Dialister</taxon>
    </lineage>
</organism>
<evidence type="ECO:0000313" key="2">
    <source>
        <dbReference type="Proteomes" id="UP000004736"/>
    </source>
</evidence>
<dbReference type="Proteomes" id="UP000004736">
    <property type="component" value="Unassembled WGS sequence"/>
</dbReference>
<evidence type="ECO:0000313" key="1">
    <source>
        <dbReference type="EMBL" id="EEW97249.1"/>
    </source>
</evidence>
<reference evidence="1" key="1">
    <citation type="submission" date="2009-09" db="EMBL/GenBank/DDBJ databases">
        <authorList>
            <person name="Weinstock G."/>
            <person name="Sodergren E."/>
            <person name="Clifton S."/>
            <person name="Fulton L."/>
            <person name="Fulton B."/>
            <person name="Courtney L."/>
            <person name="Fronick C."/>
            <person name="Harrison M."/>
            <person name="Strong C."/>
            <person name="Farmer C."/>
            <person name="Delahaunty K."/>
            <person name="Markovic C."/>
            <person name="Hall O."/>
            <person name="Minx P."/>
            <person name="Tomlinson C."/>
            <person name="Mitreva M."/>
            <person name="Nelson J."/>
            <person name="Hou S."/>
            <person name="Wollam A."/>
            <person name="Pepin K.H."/>
            <person name="Johnson M."/>
            <person name="Bhonagiri V."/>
            <person name="Nash W.E."/>
            <person name="Warren W."/>
            <person name="Chinwalla A."/>
            <person name="Mardis E.R."/>
            <person name="Wilson R.K."/>
        </authorList>
    </citation>
    <scope>NUCLEOTIDE SEQUENCE [LARGE SCALE GENOMIC DNA]</scope>
    <source>
        <strain evidence="1">DSM 15470</strain>
    </source>
</reference>
<dbReference type="STRING" id="592028.GCWU000321_01237"/>
<dbReference type="AlphaFoldDB" id="C9LNW3"/>
<keyword evidence="2" id="KW-1185">Reference proteome</keyword>
<dbReference type="EMBL" id="ACIM02000001">
    <property type="protein sequence ID" value="EEW97249.1"/>
    <property type="molecule type" value="Genomic_DNA"/>
</dbReference>
<dbReference type="HOGENOM" id="CLU_2552817_0_0_9"/>
<name>C9LNW3_9FIRM</name>
<gene>
    <name evidence="1" type="ORF">GCWU000321_01237</name>
</gene>
<protein>
    <submittedName>
        <fullName evidence="1">Uncharacterized protein</fullName>
    </submittedName>
</protein>
<comment type="caution">
    <text evidence="1">The sequence shown here is derived from an EMBL/GenBank/DDBJ whole genome shotgun (WGS) entry which is preliminary data.</text>
</comment>
<sequence>MTPQPLYACNQATIKRKRRTFRFHGGAFFIYLVEKTKFSMTPRFSLREDKNCTNTNGQRFLLFVLYYTWKYIKTECLLPLFL</sequence>
<proteinExistence type="predicted"/>
<accession>C9LNW3</accession>